<dbReference type="RefSeq" id="WP_133957571.1">
    <property type="nucleotide sequence ID" value="NZ_SORI01000008.1"/>
</dbReference>
<dbReference type="PROSITE" id="PS51462">
    <property type="entry name" value="NUDIX"/>
    <property type="match status" value="1"/>
</dbReference>
<dbReference type="SUPFAM" id="SSF55811">
    <property type="entry name" value="Nudix"/>
    <property type="match status" value="1"/>
</dbReference>
<reference evidence="3 4" key="1">
    <citation type="submission" date="2019-03" db="EMBL/GenBank/DDBJ databases">
        <title>Genomic Encyclopedia of Type Strains, Phase IV (KMG-IV): sequencing the most valuable type-strain genomes for metagenomic binning, comparative biology and taxonomic classification.</title>
        <authorList>
            <person name="Goeker M."/>
        </authorList>
    </citation>
    <scope>NUCLEOTIDE SEQUENCE [LARGE SCALE GENOMIC DNA]</scope>
    <source>
        <strain evidence="3 4">DSM 25964</strain>
    </source>
</reference>
<keyword evidence="1" id="KW-0378">Hydrolase</keyword>
<dbReference type="PANTHER" id="PTHR43222">
    <property type="entry name" value="NUDIX HYDROLASE 23"/>
    <property type="match status" value="1"/>
</dbReference>
<dbReference type="Proteomes" id="UP000295066">
    <property type="component" value="Unassembled WGS sequence"/>
</dbReference>
<evidence type="ECO:0000259" key="2">
    <source>
        <dbReference type="PROSITE" id="PS51462"/>
    </source>
</evidence>
<sequence>MPGCSPLPIVFCFLLGEKGVLLYRRMTAPWNGTVTVPGGKKERGETAREACIREIEEETGYRLRSLRLRGIAHILSGEAEATGYYFSSRDFEGELRESGEGVPFWHPAGESLSLKGINPFYTLLAPKILDETAPLFEAKILSDEQGIRSSSFENA</sequence>
<protein>
    <submittedName>
        <fullName evidence="3">8-oxo-dGTP diphosphatase</fullName>
    </submittedName>
</protein>
<dbReference type="InterPro" id="IPR000086">
    <property type="entry name" value="NUDIX_hydrolase_dom"/>
</dbReference>
<name>A0A4R8M947_9BACT</name>
<dbReference type="InterPro" id="IPR015797">
    <property type="entry name" value="NUDIX_hydrolase-like_dom_sf"/>
</dbReference>
<evidence type="ECO:0000313" key="4">
    <source>
        <dbReference type="Proteomes" id="UP000295066"/>
    </source>
</evidence>
<feature type="domain" description="Nudix hydrolase" evidence="2">
    <location>
        <begin position="1"/>
        <end position="130"/>
    </location>
</feature>
<keyword evidence="4" id="KW-1185">Reference proteome</keyword>
<dbReference type="OrthoDB" id="9804563at2"/>
<evidence type="ECO:0000313" key="3">
    <source>
        <dbReference type="EMBL" id="TDY60547.1"/>
    </source>
</evidence>
<accession>A0A4R8M947</accession>
<dbReference type="Gene3D" id="3.90.79.10">
    <property type="entry name" value="Nucleoside Triphosphate Pyrophosphohydrolase"/>
    <property type="match status" value="1"/>
</dbReference>
<dbReference type="PROSITE" id="PS00893">
    <property type="entry name" value="NUDIX_BOX"/>
    <property type="match status" value="1"/>
</dbReference>
<evidence type="ECO:0000256" key="1">
    <source>
        <dbReference type="ARBA" id="ARBA00022801"/>
    </source>
</evidence>
<comment type="caution">
    <text evidence="3">The sequence shown here is derived from an EMBL/GenBank/DDBJ whole genome shotgun (WGS) entry which is preliminary data.</text>
</comment>
<dbReference type="GO" id="GO:0016787">
    <property type="term" value="F:hydrolase activity"/>
    <property type="evidence" value="ECO:0007669"/>
    <property type="project" value="UniProtKB-KW"/>
</dbReference>
<dbReference type="InterPro" id="IPR020084">
    <property type="entry name" value="NUDIX_hydrolase_CS"/>
</dbReference>
<gene>
    <name evidence="3" type="ORF">C8D99_10896</name>
</gene>
<proteinExistence type="predicted"/>
<organism evidence="3 4">
    <name type="scientific">Aminivibrio pyruvatiphilus</name>
    <dbReference type="NCBI Taxonomy" id="1005740"/>
    <lineage>
        <taxon>Bacteria</taxon>
        <taxon>Thermotogati</taxon>
        <taxon>Synergistota</taxon>
        <taxon>Synergistia</taxon>
        <taxon>Synergistales</taxon>
        <taxon>Aminobacteriaceae</taxon>
        <taxon>Aminivibrio</taxon>
    </lineage>
</organism>
<dbReference type="EMBL" id="SORI01000008">
    <property type="protein sequence ID" value="TDY60547.1"/>
    <property type="molecule type" value="Genomic_DNA"/>
</dbReference>
<dbReference type="Pfam" id="PF00293">
    <property type="entry name" value="NUDIX"/>
    <property type="match status" value="1"/>
</dbReference>
<dbReference type="AlphaFoldDB" id="A0A4R8M947"/>
<dbReference type="PANTHER" id="PTHR43222:SF2">
    <property type="entry name" value="NUDIX HYDROLASE 23, CHLOROPLASTIC"/>
    <property type="match status" value="1"/>
</dbReference>